<dbReference type="RefSeq" id="XP_033534409.1">
    <property type="nucleotide sequence ID" value="XM_033679352.1"/>
</dbReference>
<protein>
    <submittedName>
        <fullName evidence="3 5">Uncharacterized protein</fullName>
    </submittedName>
</protein>
<evidence type="ECO:0000313" key="3">
    <source>
        <dbReference type="EMBL" id="KAF1812778.1"/>
    </source>
</evidence>
<evidence type="ECO:0000313" key="5">
    <source>
        <dbReference type="RefSeq" id="XP_033534409.1"/>
    </source>
</evidence>
<reference evidence="5" key="2">
    <citation type="submission" date="2020-04" db="EMBL/GenBank/DDBJ databases">
        <authorList>
            <consortium name="NCBI Genome Project"/>
        </authorList>
    </citation>
    <scope>NUCLEOTIDE SEQUENCE</scope>
    <source>
        <strain evidence="5">CBS 781.70</strain>
    </source>
</reference>
<evidence type="ECO:0000256" key="1">
    <source>
        <dbReference type="SAM" id="MobiDB-lite"/>
    </source>
</evidence>
<feature type="compositionally biased region" description="Basic and acidic residues" evidence="1">
    <location>
        <begin position="432"/>
        <end position="441"/>
    </location>
</feature>
<keyword evidence="2" id="KW-0472">Membrane</keyword>
<accession>A0A6G1G434</accession>
<evidence type="ECO:0000256" key="2">
    <source>
        <dbReference type="SAM" id="Phobius"/>
    </source>
</evidence>
<reference evidence="5" key="3">
    <citation type="submission" date="2025-04" db="UniProtKB">
        <authorList>
            <consortium name="RefSeq"/>
        </authorList>
    </citation>
    <scope>IDENTIFICATION</scope>
    <source>
        <strain evidence="5">CBS 781.70</strain>
    </source>
</reference>
<organism evidence="3">
    <name type="scientific">Eremomyces bilateralis CBS 781.70</name>
    <dbReference type="NCBI Taxonomy" id="1392243"/>
    <lineage>
        <taxon>Eukaryota</taxon>
        <taxon>Fungi</taxon>
        <taxon>Dikarya</taxon>
        <taxon>Ascomycota</taxon>
        <taxon>Pezizomycotina</taxon>
        <taxon>Dothideomycetes</taxon>
        <taxon>Dothideomycetes incertae sedis</taxon>
        <taxon>Eremomycetales</taxon>
        <taxon>Eremomycetaceae</taxon>
        <taxon>Eremomyces</taxon>
    </lineage>
</organism>
<keyword evidence="4" id="KW-1185">Reference proteome</keyword>
<evidence type="ECO:0000313" key="4">
    <source>
        <dbReference type="Proteomes" id="UP000504638"/>
    </source>
</evidence>
<gene>
    <name evidence="3 5" type="ORF">P152DRAFT_457981</name>
</gene>
<dbReference type="Proteomes" id="UP000504638">
    <property type="component" value="Unplaced"/>
</dbReference>
<feature type="region of interest" description="Disordered" evidence="1">
    <location>
        <begin position="262"/>
        <end position="288"/>
    </location>
</feature>
<dbReference type="EMBL" id="ML975156">
    <property type="protein sequence ID" value="KAF1812778.1"/>
    <property type="molecule type" value="Genomic_DNA"/>
</dbReference>
<proteinExistence type="predicted"/>
<feature type="region of interest" description="Disordered" evidence="1">
    <location>
        <begin position="355"/>
        <end position="441"/>
    </location>
</feature>
<dbReference type="OrthoDB" id="5398191at2759"/>
<sequence>MVLEYFHLKKGAKEKETEKSEGVKSPVLSAKDEEFLNRIASADDENPPPLPARPTVILDNGKQIEPDDEVQLVAEKVPLPMSPPEEKDIRKAELTTTPAKRSYLAFLPAVAMPKFLSQKEKARTQTANDLASAASALKTGINLPVDVDAATAEQEKADLSSLLDRLNLSAINNRVFSISQDSQKLMDDFTQVLKDIVNGVPTAYDDLERLLTRNHKQIKKMYKDLPPWLQTLVKSLPRKMGASLGPELMAMGSGVAGVKAAEAEKVDKRKEEEGEEKKKKQKKEGTVPSVKRLVSEQGAIATMLRSILNFLKLRFPALVTGTNVLMSLTVFLLLFVLWYCHKRGREVRLDQARLSAEADPTDYSDSDLERSVSDMDTSSMIASDVKEGIAPTEVDPPVIDDKPAKAPAHLEAALNQKDPAEVPLPKEEEETRQEKEPGLGK</sequence>
<feature type="compositionally biased region" description="Basic and acidic residues" evidence="1">
    <location>
        <begin position="262"/>
        <end position="278"/>
    </location>
</feature>
<dbReference type="GeneID" id="54419922"/>
<feature type="transmembrane region" description="Helical" evidence="2">
    <location>
        <begin position="315"/>
        <end position="339"/>
    </location>
</feature>
<dbReference type="AlphaFoldDB" id="A0A6G1G434"/>
<keyword evidence="2" id="KW-0812">Transmembrane</keyword>
<name>A0A6G1G434_9PEZI</name>
<keyword evidence="2" id="KW-1133">Transmembrane helix</keyword>
<reference evidence="3 5" key="1">
    <citation type="submission" date="2020-01" db="EMBL/GenBank/DDBJ databases">
        <authorList>
            <consortium name="DOE Joint Genome Institute"/>
            <person name="Haridas S."/>
            <person name="Albert R."/>
            <person name="Binder M."/>
            <person name="Bloem J."/>
            <person name="Labutti K."/>
            <person name="Salamov A."/>
            <person name="Andreopoulos B."/>
            <person name="Baker S.E."/>
            <person name="Barry K."/>
            <person name="Bills G."/>
            <person name="Bluhm B.H."/>
            <person name="Cannon C."/>
            <person name="Castanera R."/>
            <person name="Culley D.E."/>
            <person name="Daum C."/>
            <person name="Ezra D."/>
            <person name="Gonzalez J.B."/>
            <person name="Henrissat B."/>
            <person name="Kuo A."/>
            <person name="Liang C."/>
            <person name="Lipzen A."/>
            <person name="Lutzoni F."/>
            <person name="Magnuson J."/>
            <person name="Mondo S."/>
            <person name="Nolan M."/>
            <person name="Ohm R."/>
            <person name="Pangilinan J."/>
            <person name="Park H.-J."/>
            <person name="Ramirez L."/>
            <person name="Alfaro M."/>
            <person name="Sun H."/>
            <person name="Tritt A."/>
            <person name="Yoshinaga Y."/>
            <person name="Zwiers L.-H."/>
            <person name="Turgeon B.G."/>
            <person name="Goodwin S.B."/>
            <person name="Spatafora J.W."/>
            <person name="Crous P.W."/>
            <person name="Grigoriev I.V."/>
        </authorList>
    </citation>
    <scope>NUCLEOTIDE SEQUENCE</scope>
    <source>
        <strain evidence="3 5">CBS 781.70</strain>
    </source>
</reference>